<gene>
    <name evidence="1" type="ORF">QE152_g38745</name>
</gene>
<reference evidence="1 2" key="1">
    <citation type="journal article" date="2024" name="BMC Genomics">
        <title>De novo assembly and annotation of Popillia japonica's genome with initial clues to its potential as an invasive pest.</title>
        <authorList>
            <person name="Cucini C."/>
            <person name="Boschi S."/>
            <person name="Funari R."/>
            <person name="Cardaioli E."/>
            <person name="Iannotti N."/>
            <person name="Marturano G."/>
            <person name="Paoli F."/>
            <person name="Bruttini M."/>
            <person name="Carapelli A."/>
            <person name="Frati F."/>
            <person name="Nardi F."/>
        </authorList>
    </citation>
    <scope>NUCLEOTIDE SEQUENCE [LARGE SCALE GENOMIC DNA]</scope>
    <source>
        <strain evidence="1">DMR45628</strain>
    </source>
</reference>
<evidence type="ECO:0000313" key="1">
    <source>
        <dbReference type="EMBL" id="KAK9680886.1"/>
    </source>
</evidence>
<accession>A0AAW1HW30</accession>
<evidence type="ECO:0000313" key="2">
    <source>
        <dbReference type="Proteomes" id="UP001458880"/>
    </source>
</evidence>
<dbReference type="AlphaFoldDB" id="A0AAW1HW30"/>
<keyword evidence="2" id="KW-1185">Reference proteome</keyword>
<comment type="caution">
    <text evidence="1">The sequence shown here is derived from an EMBL/GenBank/DDBJ whole genome shotgun (WGS) entry which is preliminary data.</text>
</comment>
<name>A0AAW1HW30_POPJA</name>
<sequence length="113" mass="12973">MAFTRNCEDRNKTIFISVLFPLTPHTCSSHWTLRFLVPLRSSGEKFWINGNKNPGVKERFPTASHALTKTTLNIKSNLQCAFRRTGLYPFYPRVVPNRVPSAETRTGEIVDEF</sequence>
<dbReference type="Proteomes" id="UP001458880">
    <property type="component" value="Unassembled WGS sequence"/>
</dbReference>
<proteinExistence type="predicted"/>
<organism evidence="1 2">
    <name type="scientific">Popillia japonica</name>
    <name type="common">Japanese beetle</name>
    <dbReference type="NCBI Taxonomy" id="7064"/>
    <lineage>
        <taxon>Eukaryota</taxon>
        <taxon>Metazoa</taxon>
        <taxon>Ecdysozoa</taxon>
        <taxon>Arthropoda</taxon>
        <taxon>Hexapoda</taxon>
        <taxon>Insecta</taxon>
        <taxon>Pterygota</taxon>
        <taxon>Neoptera</taxon>
        <taxon>Endopterygota</taxon>
        <taxon>Coleoptera</taxon>
        <taxon>Polyphaga</taxon>
        <taxon>Scarabaeiformia</taxon>
        <taxon>Scarabaeidae</taxon>
        <taxon>Rutelinae</taxon>
        <taxon>Popillia</taxon>
    </lineage>
</organism>
<protein>
    <submittedName>
        <fullName evidence="1">Uncharacterized protein</fullName>
    </submittedName>
</protein>
<dbReference type="EMBL" id="JASPKY010000860">
    <property type="protein sequence ID" value="KAK9680886.1"/>
    <property type="molecule type" value="Genomic_DNA"/>
</dbReference>